<comment type="caution">
    <text evidence="3">The sequence shown here is derived from an EMBL/GenBank/DDBJ whole genome shotgun (WGS) entry which is preliminary data.</text>
</comment>
<protein>
    <recommendedName>
        <fullName evidence="2">RING-type domain-containing protein</fullName>
    </recommendedName>
</protein>
<accession>A0A1E5W945</accession>
<organism evidence="3 4">
    <name type="scientific">Dichanthelium oligosanthes</name>
    <dbReference type="NCBI Taxonomy" id="888268"/>
    <lineage>
        <taxon>Eukaryota</taxon>
        <taxon>Viridiplantae</taxon>
        <taxon>Streptophyta</taxon>
        <taxon>Embryophyta</taxon>
        <taxon>Tracheophyta</taxon>
        <taxon>Spermatophyta</taxon>
        <taxon>Magnoliopsida</taxon>
        <taxon>Liliopsida</taxon>
        <taxon>Poales</taxon>
        <taxon>Poaceae</taxon>
        <taxon>PACMAD clade</taxon>
        <taxon>Panicoideae</taxon>
        <taxon>Panicodae</taxon>
        <taxon>Paniceae</taxon>
        <taxon>Dichantheliinae</taxon>
        <taxon>Dichanthelium</taxon>
    </lineage>
</organism>
<evidence type="ECO:0000259" key="2">
    <source>
        <dbReference type="PROSITE" id="PS50089"/>
    </source>
</evidence>
<name>A0A1E5W945_9POAL</name>
<dbReference type="PROSITE" id="PS50089">
    <property type="entry name" value="ZF_RING_2"/>
    <property type="match status" value="1"/>
</dbReference>
<feature type="domain" description="RING-type" evidence="2">
    <location>
        <begin position="124"/>
        <end position="174"/>
    </location>
</feature>
<evidence type="ECO:0000256" key="1">
    <source>
        <dbReference type="PROSITE-ProRule" id="PRU00175"/>
    </source>
</evidence>
<keyword evidence="1" id="KW-0862">Zinc</keyword>
<reference evidence="3 4" key="1">
    <citation type="submission" date="2016-09" db="EMBL/GenBank/DDBJ databases">
        <title>The draft genome of Dichanthelium oligosanthes: A C3 panicoid grass species.</title>
        <authorList>
            <person name="Studer A.J."/>
            <person name="Schnable J.C."/>
            <person name="Brutnell T.P."/>
        </authorList>
    </citation>
    <scope>NUCLEOTIDE SEQUENCE [LARGE SCALE GENOMIC DNA]</scope>
    <source>
        <strain evidence="4">cv. Kellogg 1175</strain>
        <tissue evidence="3">Leaf</tissue>
    </source>
</reference>
<dbReference type="SUPFAM" id="SSF57850">
    <property type="entry name" value="RING/U-box"/>
    <property type="match status" value="1"/>
</dbReference>
<dbReference type="PANTHER" id="PTHR22765:SF393">
    <property type="entry name" value="E3 UBIQUITIN-PROTEIN LIGASE ATL59-RELATED"/>
    <property type="match status" value="1"/>
</dbReference>
<dbReference type="GO" id="GO:0008270">
    <property type="term" value="F:zinc ion binding"/>
    <property type="evidence" value="ECO:0007669"/>
    <property type="project" value="UniProtKB-KW"/>
</dbReference>
<keyword evidence="1" id="KW-0479">Metal-binding</keyword>
<dbReference type="GO" id="GO:0061630">
    <property type="term" value="F:ubiquitin protein ligase activity"/>
    <property type="evidence" value="ECO:0007669"/>
    <property type="project" value="TreeGrafter"/>
</dbReference>
<dbReference type="Gene3D" id="3.30.40.10">
    <property type="entry name" value="Zinc/RING finger domain, C3HC4 (zinc finger)"/>
    <property type="match status" value="1"/>
</dbReference>
<dbReference type="OrthoDB" id="8062037at2759"/>
<dbReference type="SMART" id="SM00184">
    <property type="entry name" value="RING"/>
    <property type="match status" value="1"/>
</dbReference>
<dbReference type="Proteomes" id="UP000095767">
    <property type="component" value="Unassembled WGS sequence"/>
</dbReference>
<dbReference type="EMBL" id="LWDX02017060">
    <property type="protein sequence ID" value="OEL33946.1"/>
    <property type="molecule type" value="Genomic_DNA"/>
</dbReference>
<dbReference type="GO" id="GO:0016020">
    <property type="term" value="C:membrane"/>
    <property type="evidence" value="ECO:0007669"/>
    <property type="project" value="TreeGrafter"/>
</dbReference>
<dbReference type="InterPro" id="IPR001841">
    <property type="entry name" value="Znf_RING"/>
</dbReference>
<dbReference type="InterPro" id="IPR051826">
    <property type="entry name" value="E3_ubiquitin-ligase_domain"/>
</dbReference>
<gene>
    <name evidence="3" type="ORF">BAE44_0005035</name>
</gene>
<dbReference type="PANTHER" id="PTHR22765">
    <property type="entry name" value="RING FINGER AND PROTEASE ASSOCIATED DOMAIN-CONTAINING"/>
    <property type="match status" value="1"/>
</dbReference>
<keyword evidence="1" id="KW-0863">Zinc-finger</keyword>
<evidence type="ECO:0000313" key="3">
    <source>
        <dbReference type="EMBL" id="OEL33946.1"/>
    </source>
</evidence>
<dbReference type="GO" id="GO:0006511">
    <property type="term" value="P:ubiquitin-dependent protein catabolic process"/>
    <property type="evidence" value="ECO:0007669"/>
    <property type="project" value="TreeGrafter"/>
</dbReference>
<dbReference type="InterPro" id="IPR013083">
    <property type="entry name" value="Znf_RING/FYVE/PHD"/>
</dbReference>
<proteinExistence type="predicted"/>
<dbReference type="Pfam" id="PF13639">
    <property type="entry name" value="zf-RING_2"/>
    <property type="match status" value="1"/>
</dbReference>
<evidence type="ECO:0000313" key="4">
    <source>
        <dbReference type="Proteomes" id="UP000095767"/>
    </source>
</evidence>
<dbReference type="AlphaFoldDB" id="A0A1E5W945"/>
<keyword evidence="4" id="KW-1185">Reference proteome</keyword>
<sequence length="179" mass="19561">MGGVSSSLLVRRGAAVRAPPDPLAPAPATTAPPVRVPVPILEGSAHLVLEASLGHPWEGERTFLAVESNARDEDGPVPSTAGHNNAVVRTLQLQRKMQIRRRFEFLAYIGQTRDPLPAEAGHVCIVCFDMFGGRRLRVLPCGHSFHGDCLDYYLSRGSENDDVWAARLRCPICRAYLIP</sequence>